<dbReference type="Proteomes" id="UP001055072">
    <property type="component" value="Unassembled WGS sequence"/>
</dbReference>
<sequence>MSRCTPEQRFPTRSFKQHEGTRAIRIQNLPLISSCHVKTARPQHNNFTLSRADHICGGVIRDL</sequence>
<evidence type="ECO:0000313" key="1">
    <source>
        <dbReference type="EMBL" id="KAI0090750.1"/>
    </source>
</evidence>
<keyword evidence="2" id="KW-1185">Reference proteome</keyword>
<comment type="caution">
    <text evidence="1">The sequence shown here is derived from an EMBL/GenBank/DDBJ whole genome shotgun (WGS) entry which is preliminary data.</text>
</comment>
<organism evidence="1 2">
    <name type="scientific">Irpex rosettiformis</name>
    <dbReference type="NCBI Taxonomy" id="378272"/>
    <lineage>
        <taxon>Eukaryota</taxon>
        <taxon>Fungi</taxon>
        <taxon>Dikarya</taxon>
        <taxon>Basidiomycota</taxon>
        <taxon>Agaricomycotina</taxon>
        <taxon>Agaricomycetes</taxon>
        <taxon>Polyporales</taxon>
        <taxon>Irpicaceae</taxon>
        <taxon>Irpex</taxon>
    </lineage>
</organism>
<dbReference type="EMBL" id="MU274907">
    <property type="protein sequence ID" value="KAI0090750.1"/>
    <property type="molecule type" value="Genomic_DNA"/>
</dbReference>
<gene>
    <name evidence="1" type="ORF">BDY19DRAFT_733657</name>
</gene>
<reference evidence="1" key="1">
    <citation type="journal article" date="2021" name="Environ. Microbiol.">
        <title>Gene family expansions and transcriptome signatures uncover fungal adaptations to wood decay.</title>
        <authorList>
            <person name="Hage H."/>
            <person name="Miyauchi S."/>
            <person name="Viragh M."/>
            <person name="Drula E."/>
            <person name="Min B."/>
            <person name="Chaduli D."/>
            <person name="Navarro D."/>
            <person name="Favel A."/>
            <person name="Norest M."/>
            <person name="Lesage-Meessen L."/>
            <person name="Balint B."/>
            <person name="Merenyi Z."/>
            <person name="de Eugenio L."/>
            <person name="Morin E."/>
            <person name="Martinez A.T."/>
            <person name="Baldrian P."/>
            <person name="Stursova M."/>
            <person name="Martinez M.J."/>
            <person name="Novotny C."/>
            <person name="Magnuson J.K."/>
            <person name="Spatafora J.W."/>
            <person name="Maurice S."/>
            <person name="Pangilinan J."/>
            <person name="Andreopoulos W."/>
            <person name="LaButti K."/>
            <person name="Hundley H."/>
            <person name="Na H."/>
            <person name="Kuo A."/>
            <person name="Barry K."/>
            <person name="Lipzen A."/>
            <person name="Henrissat B."/>
            <person name="Riley R."/>
            <person name="Ahrendt S."/>
            <person name="Nagy L.G."/>
            <person name="Grigoriev I.V."/>
            <person name="Martin F."/>
            <person name="Rosso M.N."/>
        </authorList>
    </citation>
    <scope>NUCLEOTIDE SEQUENCE</scope>
    <source>
        <strain evidence="1">CBS 384.51</strain>
    </source>
</reference>
<accession>A0ACB8U8Z4</accession>
<evidence type="ECO:0000313" key="2">
    <source>
        <dbReference type="Proteomes" id="UP001055072"/>
    </source>
</evidence>
<proteinExistence type="predicted"/>
<protein>
    <submittedName>
        <fullName evidence="1">Uncharacterized protein</fullName>
    </submittedName>
</protein>
<name>A0ACB8U8Z4_9APHY</name>